<gene>
    <name evidence="4" type="ORF">HH308_16960</name>
</gene>
<dbReference type="Gene3D" id="1.10.357.10">
    <property type="entry name" value="Tetracycline Repressor, domain 2"/>
    <property type="match status" value="1"/>
</dbReference>
<evidence type="ECO:0000259" key="3">
    <source>
        <dbReference type="PROSITE" id="PS50977"/>
    </source>
</evidence>
<comment type="caution">
    <text evidence="4">The sequence shown here is derived from an EMBL/GenBank/DDBJ whole genome shotgun (WGS) entry which is preliminary data.</text>
</comment>
<dbReference type="RefSeq" id="WP_170195415.1">
    <property type="nucleotide sequence ID" value="NZ_JABBNB010000018.1"/>
</dbReference>
<dbReference type="Pfam" id="PF00440">
    <property type="entry name" value="TetR_N"/>
    <property type="match status" value="1"/>
</dbReference>
<dbReference type="GO" id="GO:0003677">
    <property type="term" value="F:DNA binding"/>
    <property type="evidence" value="ECO:0007669"/>
    <property type="project" value="UniProtKB-UniRule"/>
</dbReference>
<evidence type="ECO:0000313" key="5">
    <source>
        <dbReference type="Proteomes" id="UP000550729"/>
    </source>
</evidence>
<dbReference type="InterPro" id="IPR036271">
    <property type="entry name" value="Tet_transcr_reg_TetR-rel_C_sf"/>
</dbReference>
<keyword evidence="5" id="KW-1185">Reference proteome</keyword>
<dbReference type="EMBL" id="JABBNB010000018">
    <property type="protein sequence ID" value="NMO02905.1"/>
    <property type="molecule type" value="Genomic_DNA"/>
</dbReference>
<reference evidence="4 5" key="1">
    <citation type="submission" date="2020-04" db="EMBL/GenBank/DDBJ databases">
        <title>Gordonia sp. nov. TBRC 11910.</title>
        <authorList>
            <person name="Suriyachadkun C."/>
        </authorList>
    </citation>
    <scope>NUCLEOTIDE SEQUENCE [LARGE SCALE GENOMIC DNA]</scope>
    <source>
        <strain evidence="4 5">TBRC 11910</strain>
    </source>
</reference>
<dbReference type="InterPro" id="IPR009057">
    <property type="entry name" value="Homeodomain-like_sf"/>
</dbReference>
<dbReference type="InterPro" id="IPR050624">
    <property type="entry name" value="HTH-type_Tx_Regulator"/>
</dbReference>
<dbReference type="AlphaFoldDB" id="A0A848L1E7"/>
<dbReference type="PANTHER" id="PTHR43479:SF11">
    <property type="entry name" value="ACREF_ENVCD OPERON REPRESSOR-RELATED"/>
    <property type="match status" value="1"/>
</dbReference>
<organism evidence="4 5">
    <name type="scientific">Gordonia asplenii</name>
    <dbReference type="NCBI Taxonomy" id="2725283"/>
    <lineage>
        <taxon>Bacteria</taxon>
        <taxon>Bacillati</taxon>
        <taxon>Actinomycetota</taxon>
        <taxon>Actinomycetes</taxon>
        <taxon>Mycobacteriales</taxon>
        <taxon>Gordoniaceae</taxon>
        <taxon>Gordonia</taxon>
    </lineage>
</organism>
<evidence type="ECO:0000256" key="1">
    <source>
        <dbReference type="ARBA" id="ARBA00023125"/>
    </source>
</evidence>
<sequence>MARKDVVRDYGGVSADARREERRCKLIATGRDTWGRAGLSEITVRGVCKESGLVYRYFYEHFASRDELILAVADQVRDEIVTALIDASTAAGGSVEQRLRAALVGFLTVLDADPRMFRIMTSDPAGVVGLEDRRRETLDRIAQAMVAVVADLPGVEPLDPAATLSNARFIVGGVNRLIEAWLVERDRSVDEIADECTRLSMAVARG</sequence>
<evidence type="ECO:0000256" key="2">
    <source>
        <dbReference type="PROSITE-ProRule" id="PRU00335"/>
    </source>
</evidence>
<evidence type="ECO:0000313" key="4">
    <source>
        <dbReference type="EMBL" id="NMO02905.1"/>
    </source>
</evidence>
<dbReference type="SUPFAM" id="SSF48498">
    <property type="entry name" value="Tetracyclin repressor-like, C-terminal domain"/>
    <property type="match status" value="1"/>
</dbReference>
<dbReference type="InterPro" id="IPR001647">
    <property type="entry name" value="HTH_TetR"/>
</dbReference>
<dbReference type="Proteomes" id="UP000550729">
    <property type="component" value="Unassembled WGS sequence"/>
</dbReference>
<dbReference type="SUPFAM" id="SSF46689">
    <property type="entry name" value="Homeodomain-like"/>
    <property type="match status" value="1"/>
</dbReference>
<keyword evidence="1 2" id="KW-0238">DNA-binding</keyword>
<feature type="DNA-binding region" description="H-T-H motif" evidence="2">
    <location>
        <begin position="43"/>
        <end position="62"/>
    </location>
</feature>
<dbReference type="PROSITE" id="PS50977">
    <property type="entry name" value="HTH_TETR_2"/>
    <property type="match status" value="1"/>
</dbReference>
<dbReference type="PANTHER" id="PTHR43479">
    <property type="entry name" value="ACREF/ENVCD OPERON REPRESSOR-RELATED"/>
    <property type="match status" value="1"/>
</dbReference>
<protein>
    <submittedName>
        <fullName evidence="4">TetR/AcrR family transcriptional regulator</fullName>
    </submittedName>
</protein>
<proteinExistence type="predicted"/>
<name>A0A848L1E7_9ACTN</name>
<feature type="domain" description="HTH tetR-type" evidence="3">
    <location>
        <begin position="20"/>
        <end position="80"/>
    </location>
</feature>
<accession>A0A848L1E7</accession>